<dbReference type="PANTHER" id="PTHR30461:SF26">
    <property type="entry name" value="RESOLVASE HOMOLOG YNEB"/>
    <property type="match status" value="1"/>
</dbReference>
<sequence>MRIGYERIYPSDPDYAEQHNALADSGCMTIYTDDMRQTGAAQPQLAAALEHLRPGDTLTVTSLARLAHNGTSLVTHISQIEDLGAHLHILDNELDTHDDPDRIFFRTITAVHDVNATGRSQRIRRSINTAKKHGKRPGRPTIKTDALVETIKLLVHDLDEHGNRRHTIADIARQTGVSRASIYRYLKLLNIEP</sequence>
<dbReference type="RefSeq" id="WP_301162665.1">
    <property type="nucleotide sequence ID" value="NZ_JAUHTB010000012.1"/>
</dbReference>
<dbReference type="Pfam" id="PF00239">
    <property type="entry name" value="Resolvase"/>
    <property type="match status" value="1"/>
</dbReference>
<dbReference type="InterPro" id="IPR036162">
    <property type="entry name" value="Resolvase-like_N_sf"/>
</dbReference>
<comment type="similarity">
    <text evidence="1">Belongs to the site-specific recombinase resolvase family.</text>
</comment>
<organism evidence="3 4">
    <name type="scientific">Dietzia maris</name>
    <dbReference type="NCBI Taxonomy" id="37915"/>
    <lineage>
        <taxon>Bacteria</taxon>
        <taxon>Bacillati</taxon>
        <taxon>Actinomycetota</taxon>
        <taxon>Actinomycetes</taxon>
        <taxon>Mycobacteriales</taxon>
        <taxon>Dietziaceae</taxon>
        <taxon>Dietzia</taxon>
    </lineage>
</organism>
<dbReference type="InterPro" id="IPR006119">
    <property type="entry name" value="Resolv_N"/>
</dbReference>
<dbReference type="SMART" id="SM00857">
    <property type="entry name" value="Resolvase"/>
    <property type="match status" value="1"/>
</dbReference>
<keyword evidence="4" id="KW-1185">Reference proteome</keyword>
<accession>A0ABT8H2E4</accession>
<dbReference type="Gene3D" id="3.40.50.1390">
    <property type="entry name" value="Resolvase, N-terminal catalytic domain"/>
    <property type="match status" value="1"/>
</dbReference>
<dbReference type="InterPro" id="IPR050639">
    <property type="entry name" value="SSR_resolvase"/>
</dbReference>
<dbReference type="PANTHER" id="PTHR30461">
    <property type="entry name" value="DNA-INVERTASE FROM LAMBDOID PROPHAGE"/>
    <property type="match status" value="1"/>
</dbReference>
<dbReference type="PROSITE" id="PS51736">
    <property type="entry name" value="RECOMBINASES_3"/>
    <property type="match status" value="1"/>
</dbReference>
<dbReference type="SUPFAM" id="SSF53041">
    <property type="entry name" value="Resolvase-like"/>
    <property type="match status" value="1"/>
</dbReference>
<dbReference type="Proteomes" id="UP001172702">
    <property type="component" value="Unassembled WGS sequence"/>
</dbReference>
<dbReference type="EMBL" id="JAUHTB010000012">
    <property type="protein sequence ID" value="MDN4506632.1"/>
    <property type="molecule type" value="Genomic_DNA"/>
</dbReference>
<reference evidence="3 4" key="1">
    <citation type="submission" date="2023-07" db="EMBL/GenBank/DDBJ databases">
        <title>Strategy for survival of the halotoleranting strain Dietzia MX2 from the Yakshinskoe mineral salts deposit.</title>
        <authorList>
            <person name="Kharitonova M.A."/>
            <person name="Kupriyanova-Ashina F.G."/>
            <person name="Shakirov T.R."/>
            <person name="Vafina M.S."/>
            <person name="Ilinskaya O.N."/>
        </authorList>
    </citation>
    <scope>NUCLEOTIDE SEQUENCE [LARGE SCALE GENOMIC DNA]</scope>
    <source>
        <strain evidence="3 4">MX2</strain>
    </source>
</reference>
<gene>
    <name evidence="3" type="ORF">QYF62_11265</name>
</gene>
<name>A0ABT8H2E4_9ACTN</name>
<dbReference type="Pfam" id="PF02796">
    <property type="entry name" value="HTH_7"/>
    <property type="match status" value="1"/>
</dbReference>
<evidence type="ECO:0000313" key="4">
    <source>
        <dbReference type="Proteomes" id="UP001172702"/>
    </source>
</evidence>
<evidence type="ECO:0000259" key="2">
    <source>
        <dbReference type="PROSITE" id="PS51736"/>
    </source>
</evidence>
<evidence type="ECO:0000256" key="1">
    <source>
        <dbReference type="ARBA" id="ARBA00009913"/>
    </source>
</evidence>
<protein>
    <submittedName>
        <fullName evidence="3">Recombinase family protein</fullName>
    </submittedName>
</protein>
<feature type="domain" description="Resolvase/invertase-type recombinase catalytic" evidence="2">
    <location>
        <begin position="1"/>
        <end position="134"/>
    </location>
</feature>
<evidence type="ECO:0000313" key="3">
    <source>
        <dbReference type="EMBL" id="MDN4506632.1"/>
    </source>
</evidence>
<comment type="caution">
    <text evidence="3">The sequence shown here is derived from an EMBL/GenBank/DDBJ whole genome shotgun (WGS) entry which is preliminary data.</text>
</comment>
<proteinExistence type="inferred from homology"/>
<dbReference type="InterPro" id="IPR006120">
    <property type="entry name" value="Resolvase_HTH_dom"/>
</dbReference>